<accession>A0A1J8QB24</accession>
<dbReference type="STRING" id="180088.A0A1J8QB24"/>
<comment type="caution">
    <text evidence="2">The sequence shown here is derived from an EMBL/GenBank/DDBJ whole genome shotgun (WGS) entry which is preliminary data.</text>
</comment>
<feature type="region of interest" description="Disordered" evidence="1">
    <location>
        <begin position="1"/>
        <end position="27"/>
    </location>
</feature>
<organism evidence="2 3">
    <name type="scientific">Rhizopogon vesiculosus</name>
    <dbReference type="NCBI Taxonomy" id="180088"/>
    <lineage>
        <taxon>Eukaryota</taxon>
        <taxon>Fungi</taxon>
        <taxon>Dikarya</taxon>
        <taxon>Basidiomycota</taxon>
        <taxon>Agaricomycotina</taxon>
        <taxon>Agaricomycetes</taxon>
        <taxon>Agaricomycetidae</taxon>
        <taxon>Boletales</taxon>
        <taxon>Suillineae</taxon>
        <taxon>Rhizopogonaceae</taxon>
        <taxon>Rhizopogon</taxon>
    </lineage>
</organism>
<evidence type="ECO:0000313" key="2">
    <source>
        <dbReference type="EMBL" id="OJA10801.1"/>
    </source>
</evidence>
<sequence>MVCLLAPMSDSETEPESDVSSSLRPLNPTKISTTLAHLVDTPKTDSSESDPINAVGSAIKVLESSDFSLIRKDASLHGAIQESSTTLLEFLHLVLTMSPTSAQDMRRVMESLALILQPSFLNLMFQYRRLFHAIAIQELGTVAPVPIVVSWVDAILARLGDVASRVACAMHDGYPNDDIPEALRKRREEDNLRAAAQLPGARWDSIPLTLTSEKASPAAKRLAIRLLVSLYVLQPQLIGRSLDSFNITRPDHSDNMVTMLPHLVGFMQYMVVQLSECSPLHVQHQSGTQERMNCAMLLSLFALMDITSRAKDTDSGAPFRPYTLATVMRLFRFVMLVDDTLSAQTAVSPCTDLDAPRVVLVLWRHFVPWMWRILAECNGSDIEAIVFLTTTWLYYAVTLDPQTISTLDTFTDGEHGKCAYLAWISRLFVYLSSAPRPRRLTAAQTDVLLKICQQLLKDKVDKADIRRAKQFLDFFTIGCFSNIQISNQKSIINFLEATVEYLRRESSAEQLSTLSTSFLSCLTAFQRGQPGIKVCDAPLLFDPEIIWQVAMDSATPDLALASSFAFHIVSSRRLPEPLTQVEAWDFLREALLLIASYDCLGDESPLALVVNPSICDALSHLVRHADEHTGAHVSQDTFVEHSFWAATP</sequence>
<name>A0A1J8QB24_9AGAM</name>
<dbReference type="AlphaFoldDB" id="A0A1J8QB24"/>
<dbReference type="OrthoDB" id="3233180at2759"/>
<gene>
    <name evidence="2" type="ORF">AZE42_00303</name>
</gene>
<feature type="compositionally biased region" description="Polar residues" evidence="1">
    <location>
        <begin position="18"/>
        <end position="27"/>
    </location>
</feature>
<keyword evidence="3" id="KW-1185">Reference proteome</keyword>
<evidence type="ECO:0000313" key="3">
    <source>
        <dbReference type="Proteomes" id="UP000183567"/>
    </source>
</evidence>
<dbReference type="Proteomes" id="UP000183567">
    <property type="component" value="Unassembled WGS sequence"/>
</dbReference>
<dbReference type="EMBL" id="LVVM01005376">
    <property type="protein sequence ID" value="OJA10801.1"/>
    <property type="molecule type" value="Genomic_DNA"/>
</dbReference>
<reference evidence="2 3" key="1">
    <citation type="submission" date="2016-03" db="EMBL/GenBank/DDBJ databases">
        <title>Comparative genomics of the ectomycorrhizal sister species Rhizopogon vinicolor and Rhizopogon vesiculosus (Basidiomycota: Boletales) reveals a divergence of the mating type B locus.</title>
        <authorList>
            <person name="Mujic A.B."/>
            <person name="Kuo A."/>
            <person name="Tritt A."/>
            <person name="Lipzen A."/>
            <person name="Chen C."/>
            <person name="Johnson J."/>
            <person name="Sharma A."/>
            <person name="Barry K."/>
            <person name="Grigoriev I.V."/>
            <person name="Spatafora J.W."/>
        </authorList>
    </citation>
    <scope>NUCLEOTIDE SEQUENCE [LARGE SCALE GENOMIC DNA]</scope>
    <source>
        <strain evidence="2 3">AM-OR11-056</strain>
    </source>
</reference>
<protein>
    <submittedName>
        <fullName evidence="2">Uncharacterized protein</fullName>
    </submittedName>
</protein>
<proteinExistence type="predicted"/>
<evidence type="ECO:0000256" key="1">
    <source>
        <dbReference type="SAM" id="MobiDB-lite"/>
    </source>
</evidence>